<keyword evidence="2 8" id="KW-0378">Hydrolase</keyword>
<dbReference type="EMBL" id="JABBWD010000031">
    <property type="protein sequence ID" value="KAG1775818.1"/>
    <property type="molecule type" value="Genomic_DNA"/>
</dbReference>
<proteinExistence type="predicted"/>
<keyword evidence="9" id="KW-1185">Reference proteome</keyword>
<dbReference type="InterPro" id="IPR014001">
    <property type="entry name" value="Helicase_ATP-bd"/>
</dbReference>
<evidence type="ECO:0000259" key="6">
    <source>
        <dbReference type="PROSITE" id="PS51192"/>
    </source>
</evidence>
<evidence type="ECO:0000256" key="2">
    <source>
        <dbReference type="ARBA" id="ARBA00022801"/>
    </source>
</evidence>
<keyword evidence="3" id="KW-0067">ATP-binding</keyword>
<evidence type="ECO:0000256" key="4">
    <source>
        <dbReference type="ARBA" id="ARBA00047984"/>
    </source>
</evidence>
<feature type="compositionally biased region" description="Basic and acidic residues" evidence="5">
    <location>
        <begin position="10"/>
        <end position="46"/>
    </location>
</feature>
<feature type="region of interest" description="Disordered" evidence="5">
    <location>
        <begin position="1"/>
        <end position="66"/>
    </location>
</feature>
<dbReference type="GO" id="GO:0071013">
    <property type="term" value="C:catalytic step 2 spliceosome"/>
    <property type="evidence" value="ECO:0007669"/>
    <property type="project" value="TreeGrafter"/>
</dbReference>
<dbReference type="PROSITE" id="PS51194">
    <property type="entry name" value="HELICASE_CTER"/>
    <property type="match status" value="1"/>
</dbReference>
<dbReference type="PANTHER" id="PTHR18934:SF83">
    <property type="entry name" value="PRE-MRNA-SPLICING FACTOR ATP-DEPENDENT RNA HELICASE DHX16"/>
    <property type="match status" value="1"/>
</dbReference>
<dbReference type="FunFam" id="3.40.50.300:FF:002859">
    <property type="entry name" value="putative pre-mRNA-splicing factor ATP-dependent RNA helicase DHX16 isoform X1"/>
    <property type="match status" value="1"/>
</dbReference>
<protein>
    <submittedName>
        <fullName evidence="8">P-loop containing nucleoside triphosphate hydrolase protein</fullName>
    </submittedName>
</protein>
<evidence type="ECO:0000256" key="5">
    <source>
        <dbReference type="SAM" id="MobiDB-lite"/>
    </source>
</evidence>
<evidence type="ECO:0000259" key="7">
    <source>
        <dbReference type="PROSITE" id="PS51194"/>
    </source>
</evidence>
<dbReference type="OrthoDB" id="10253254at2759"/>
<dbReference type="GO" id="GO:0003724">
    <property type="term" value="F:RNA helicase activity"/>
    <property type="evidence" value="ECO:0007669"/>
    <property type="project" value="UniProtKB-EC"/>
</dbReference>
<dbReference type="CDD" id="cd18791">
    <property type="entry name" value="SF2_C_RHA"/>
    <property type="match status" value="1"/>
</dbReference>
<feature type="domain" description="Helicase C-terminal" evidence="7">
    <location>
        <begin position="460"/>
        <end position="634"/>
    </location>
</feature>
<dbReference type="InterPro" id="IPR011545">
    <property type="entry name" value="DEAD/DEAH_box_helicase_dom"/>
</dbReference>
<comment type="catalytic activity">
    <reaction evidence="4">
        <text>ATP + H2O = ADP + phosphate + H(+)</text>
        <dbReference type="Rhea" id="RHEA:13065"/>
        <dbReference type="ChEBI" id="CHEBI:15377"/>
        <dbReference type="ChEBI" id="CHEBI:15378"/>
        <dbReference type="ChEBI" id="CHEBI:30616"/>
        <dbReference type="ChEBI" id="CHEBI:43474"/>
        <dbReference type="ChEBI" id="CHEBI:456216"/>
        <dbReference type="EC" id="3.6.4.13"/>
    </reaction>
</comment>
<dbReference type="Pfam" id="PF00271">
    <property type="entry name" value="Helicase_C"/>
    <property type="match status" value="1"/>
</dbReference>
<dbReference type="SMART" id="SM00487">
    <property type="entry name" value="DEXDc"/>
    <property type="match status" value="1"/>
</dbReference>
<dbReference type="SMART" id="SM00490">
    <property type="entry name" value="HELICc"/>
    <property type="match status" value="1"/>
</dbReference>
<organism evidence="8 9">
    <name type="scientific">Suillus placidus</name>
    <dbReference type="NCBI Taxonomy" id="48579"/>
    <lineage>
        <taxon>Eukaryota</taxon>
        <taxon>Fungi</taxon>
        <taxon>Dikarya</taxon>
        <taxon>Basidiomycota</taxon>
        <taxon>Agaricomycotina</taxon>
        <taxon>Agaricomycetes</taxon>
        <taxon>Agaricomycetidae</taxon>
        <taxon>Boletales</taxon>
        <taxon>Suillineae</taxon>
        <taxon>Suillaceae</taxon>
        <taxon>Suillus</taxon>
    </lineage>
</organism>
<evidence type="ECO:0000313" key="9">
    <source>
        <dbReference type="Proteomes" id="UP000714275"/>
    </source>
</evidence>
<dbReference type="InterPro" id="IPR027417">
    <property type="entry name" value="P-loop_NTPase"/>
</dbReference>
<keyword evidence="1" id="KW-0547">Nucleotide-binding</keyword>
<dbReference type="InterPro" id="IPR002464">
    <property type="entry name" value="DNA/RNA_helicase_DEAH_CS"/>
</dbReference>
<sequence>MYIPEDEDERKERERVQDMKERDAFAERVREKDREKTKKVVEDRSSRNAGAAAEAAQRRQLADDAEARTHALPSLRLHSRQEYLTKREVQQIELLRKEIADEEAYFHGMKLTKQEQEDLERKKEILRLVEERLKINDKWDGYMLPEDYITEQGKIDKEKKQNALYKRYEEAKPKDDQFVTDVDQWEASQTLHSTFRTGAMDKREVPDDYEYVFDESQTIKFVMDQTLNGEGMMSAKDKLLHQQIHEAEQRAQSIDETRKSLPIYTYREQLLEAIKEHQVLIVVAETGSGKTTQLPQYLHEAGYTANGQKVGCTQPRRVAAMSVAARVAEEMGTKVGYEVGYSIRFEDCTSDKTVLKYMTDGMLLREFLTEPDLAGYAALIIDEAHERTLSTDILFALVKDIARFRPELRLLISSATMDAEKFSEYFDNAPVFYVPGRRYPVDIHYTPQPEANYLHAAITTIFQIHTTQPKGDILVFFTGQDEIEAAQENLQETARALGNKIAELIVCPIYANLPSDMQAKIFEPTPDGARKVVLATNIAETSITIEGVVFVIDPGFVKQNSYNPRTGMSSLIVVPVSNDVALCLRLQLISLCSTVFSCISQPKSRPCRSCGAWQSFPAIHEMGIFKRARGEYRA</sequence>
<dbReference type="FunFam" id="3.40.50.300:FF:000594">
    <property type="entry name" value="Pre-mRNA-splicing factor ATP-dependent RNA helicase"/>
    <property type="match status" value="1"/>
</dbReference>
<dbReference type="GO" id="GO:0005524">
    <property type="term" value="F:ATP binding"/>
    <property type="evidence" value="ECO:0007669"/>
    <property type="project" value="UniProtKB-KW"/>
</dbReference>
<feature type="compositionally biased region" description="Basic and acidic residues" evidence="5">
    <location>
        <begin position="56"/>
        <end position="66"/>
    </location>
</feature>
<gene>
    <name evidence="8" type="ORF">EV702DRAFT_418401</name>
</gene>
<feature type="domain" description="Helicase ATP-binding" evidence="6">
    <location>
        <begin position="271"/>
        <end position="435"/>
    </location>
</feature>
<dbReference type="PROSITE" id="PS00690">
    <property type="entry name" value="DEAH_ATP_HELICASE"/>
    <property type="match status" value="1"/>
</dbReference>
<name>A0A9P7D1L2_9AGAM</name>
<dbReference type="Gene3D" id="3.40.50.300">
    <property type="entry name" value="P-loop containing nucleotide triphosphate hydrolases"/>
    <property type="match status" value="2"/>
</dbReference>
<dbReference type="PROSITE" id="PS51192">
    <property type="entry name" value="HELICASE_ATP_BIND_1"/>
    <property type="match status" value="1"/>
</dbReference>
<dbReference type="AlphaFoldDB" id="A0A9P7D1L2"/>
<comment type="caution">
    <text evidence="8">The sequence shown here is derived from an EMBL/GenBank/DDBJ whole genome shotgun (WGS) entry which is preliminary data.</text>
</comment>
<accession>A0A9P7D1L2</accession>
<dbReference type="SUPFAM" id="SSF52540">
    <property type="entry name" value="P-loop containing nucleoside triphosphate hydrolases"/>
    <property type="match status" value="1"/>
</dbReference>
<reference evidence="8" key="1">
    <citation type="journal article" date="2020" name="New Phytol.">
        <title>Comparative genomics reveals dynamic genome evolution in host specialist ectomycorrhizal fungi.</title>
        <authorList>
            <person name="Lofgren L.A."/>
            <person name="Nguyen N.H."/>
            <person name="Vilgalys R."/>
            <person name="Ruytinx J."/>
            <person name="Liao H.L."/>
            <person name="Branco S."/>
            <person name="Kuo A."/>
            <person name="LaButti K."/>
            <person name="Lipzen A."/>
            <person name="Andreopoulos W."/>
            <person name="Pangilinan J."/>
            <person name="Riley R."/>
            <person name="Hundley H."/>
            <person name="Na H."/>
            <person name="Barry K."/>
            <person name="Grigoriev I.V."/>
            <person name="Stajich J.E."/>
            <person name="Kennedy P.G."/>
        </authorList>
    </citation>
    <scope>NUCLEOTIDE SEQUENCE</scope>
    <source>
        <strain evidence="8">DOB743</strain>
    </source>
</reference>
<evidence type="ECO:0000313" key="8">
    <source>
        <dbReference type="EMBL" id="KAG1775818.1"/>
    </source>
</evidence>
<dbReference type="Proteomes" id="UP000714275">
    <property type="component" value="Unassembled WGS sequence"/>
</dbReference>
<evidence type="ECO:0000256" key="3">
    <source>
        <dbReference type="ARBA" id="ARBA00022840"/>
    </source>
</evidence>
<dbReference type="Pfam" id="PF00270">
    <property type="entry name" value="DEAD"/>
    <property type="match status" value="1"/>
</dbReference>
<evidence type="ECO:0000256" key="1">
    <source>
        <dbReference type="ARBA" id="ARBA00022741"/>
    </source>
</evidence>
<dbReference type="GO" id="GO:0003723">
    <property type="term" value="F:RNA binding"/>
    <property type="evidence" value="ECO:0007669"/>
    <property type="project" value="TreeGrafter"/>
</dbReference>
<dbReference type="InterPro" id="IPR001650">
    <property type="entry name" value="Helicase_C-like"/>
</dbReference>
<dbReference type="GO" id="GO:0016787">
    <property type="term" value="F:hydrolase activity"/>
    <property type="evidence" value="ECO:0007669"/>
    <property type="project" value="UniProtKB-KW"/>
</dbReference>
<dbReference type="PANTHER" id="PTHR18934">
    <property type="entry name" value="ATP-DEPENDENT RNA HELICASE"/>
    <property type="match status" value="1"/>
</dbReference>